<comment type="caution">
    <text evidence="4">The sequence shown here is derived from an EMBL/GenBank/DDBJ whole genome shotgun (WGS) entry which is preliminary data.</text>
</comment>
<dbReference type="InterPro" id="IPR006121">
    <property type="entry name" value="HMA_dom"/>
</dbReference>
<dbReference type="SUPFAM" id="SSF55008">
    <property type="entry name" value="HMA, heavy metal-associated domain"/>
    <property type="match status" value="1"/>
</dbReference>
<sequence length="106" mass="10774">MAPVPTTGTGGTATPPLAQYSHAGYPAPVDDATNGPHLFHAAVTWARRNPGGHAVTVTTGRSLTLPIEGMTCAACAARIERLLNRLPGTKAAVNFAAGAATIERGD</sequence>
<feature type="non-terminal residue" evidence="4">
    <location>
        <position position="106"/>
    </location>
</feature>
<evidence type="ECO:0000313" key="5">
    <source>
        <dbReference type="Proteomes" id="UP000534870"/>
    </source>
</evidence>
<reference evidence="4 5" key="1">
    <citation type="submission" date="2020-06" db="EMBL/GenBank/DDBJ databases">
        <title>Description of novel acetic acid bacteria.</title>
        <authorList>
            <person name="Sombolestani A."/>
        </authorList>
    </citation>
    <scope>NUCLEOTIDE SEQUENCE [LARGE SCALE GENOMIC DNA]</scope>
    <source>
        <strain evidence="4 5">LMG 31431</strain>
    </source>
</reference>
<feature type="domain" description="HMA" evidence="3">
    <location>
        <begin position="61"/>
        <end position="106"/>
    </location>
</feature>
<dbReference type="PROSITE" id="PS01047">
    <property type="entry name" value="HMA_1"/>
    <property type="match status" value="1"/>
</dbReference>
<dbReference type="Proteomes" id="UP000534870">
    <property type="component" value="Unassembled WGS sequence"/>
</dbReference>
<protein>
    <submittedName>
        <fullName evidence="4">Heavy-metal-associated domain-containing protein</fullName>
    </submittedName>
</protein>
<accession>A0A7Y7IYN6</accession>
<dbReference type="Gene3D" id="3.30.70.100">
    <property type="match status" value="1"/>
</dbReference>
<gene>
    <name evidence="4" type="ORF">HUK84_16675</name>
</gene>
<name>A0A7Y7IYN6_9PROT</name>
<dbReference type="EMBL" id="JABXXP010000564">
    <property type="protein sequence ID" value="NVN12740.1"/>
    <property type="molecule type" value="Genomic_DNA"/>
</dbReference>
<dbReference type="InterPro" id="IPR017969">
    <property type="entry name" value="Heavy-metal-associated_CS"/>
</dbReference>
<evidence type="ECO:0000256" key="2">
    <source>
        <dbReference type="SAM" id="MobiDB-lite"/>
    </source>
</evidence>
<dbReference type="Pfam" id="PF00403">
    <property type="entry name" value="HMA"/>
    <property type="match status" value="1"/>
</dbReference>
<organism evidence="4 5">
    <name type="scientific">Nguyenibacter vanlangensis</name>
    <dbReference type="NCBI Taxonomy" id="1216886"/>
    <lineage>
        <taxon>Bacteria</taxon>
        <taxon>Pseudomonadati</taxon>
        <taxon>Pseudomonadota</taxon>
        <taxon>Alphaproteobacteria</taxon>
        <taxon>Acetobacterales</taxon>
        <taxon>Acetobacteraceae</taxon>
        <taxon>Nguyenibacter</taxon>
    </lineage>
</organism>
<dbReference type="AlphaFoldDB" id="A0A7Y7IYN6"/>
<dbReference type="InterPro" id="IPR036163">
    <property type="entry name" value="HMA_dom_sf"/>
</dbReference>
<proteinExistence type="predicted"/>
<dbReference type="GO" id="GO:0046872">
    <property type="term" value="F:metal ion binding"/>
    <property type="evidence" value="ECO:0007669"/>
    <property type="project" value="UniProtKB-KW"/>
</dbReference>
<keyword evidence="1" id="KW-0479">Metal-binding</keyword>
<dbReference type="CDD" id="cd00371">
    <property type="entry name" value="HMA"/>
    <property type="match status" value="1"/>
</dbReference>
<evidence type="ECO:0000313" key="4">
    <source>
        <dbReference type="EMBL" id="NVN12740.1"/>
    </source>
</evidence>
<feature type="region of interest" description="Disordered" evidence="2">
    <location>
        <begin position="1"/>
        <end position="31"/>
    </location>
</feature>
<evidence type="ECO:0000256" key="1">
    <source>
        <dbReference type="ARBA" id="ARBA00022723"/>
    </source>
</evidence>
<evidence type="ECO:0000259" key="3">
    <source>
        <dbReference type="PROSITE" id="PS50846"/>
    </source>
</evidence>
<dbReference type="PROSITE" id="PS50846">
    <property type="entry name" value="HMA_2"/>
    <property type="match status" value="1"/>
</dbReference>